<name>A0AAD4FA75_9PLEO</name>
<proteinExistence type="predicted"/>
<evidence type="ECO:0000256" key="1">
    <source>
        <dbReference type="SAM" id="MobiDB-lite"/>
    </source>
</evidence>
<accession>A0AAD4FA75</accession>
<organism evidence="2 3">
    <name type="scientific">Alternaria panax</name>
    <dbReference type="NCBI Taxonomy" id="48097"/>
    <lineage>
        <taxon>Eukaryota</taxon>
        <taxon>Fungi</taxon>
        <taxon>Dikarya</taxon>
        <taxon>Ascomycota</taxon>
        <taxon>Pezizomycotina</taxon>
        <taxon>Dothideomycetes</taxon>
        <taxon>Pleosporomycetidae</taxon>
        <taxon>Pleosporales</taxon>
        <taxon>Pleosporineae</taxon>
        <taxon>Pleosporaceae</taxon>
        <taxon>Alternaria</taxon>
        <taxon>Alternaria sect. Panax</taxon>
    </lineage>
</organism>
<dbReference type="Proteomes" id="UP001199106">
    <property type="component" value="Unassembled WGS sequence"/>
</dbReference>
<evidence type="ECO:0000313" key="3">
    <source>
        <dbReference type="Proteomes" id="UP001199106"/>
    </source>
</evidence>
<gene>
    <name evidence="2" type="ORF">G6011_07002</name>
</gene>
<dbReference type="EMBL" id="JAANER010000010">
    <property type="protein sequence ID" value="KAG9185671.1"/>
    <property type="molecule type" value="Genomic_DNA"/>
</dbReference>
<keyword evidence="3" id="KW-1185">Reference proteome</keyword>
<evidence type="ECO:0000313" key="2">
    <source>
        <dbReference type="EMBL" id="KAG9185671.1"/>
    </source>
</evidence>
<dbReference type="AlphaFoldDB" id="A0AAD4FA75"/>
<protein>
    <submittedName>
        <fullName evidence="2">Uncharacterized protein</fullName>
    </submittedName>
</protein>
<feature type="region of interest" description="Disordered" evidence="1">
    <location>
        <begin position="31"/>
        <end position="50"/>
    </location>
</feature>
<sequence length="130" mass="15091">MFAPRDITRTSNATMMTSEYLLPPLPDLDGPERLTMDNPIQDTNVLGPPELHQESERFEEIYKGYDAYHSQVRKLNWLKSHHAYTTCPEVFKHAEWLIETLHAIVARWEEVLPYIAHPYPFPAHSTSTIS</sequence>
<comment type="caution">
    <text evidence="2">The sequence shown here is derived from an EMBL/GenBank/DDBJ whole genome shotgun (WGS) entry which is preliminary data.</text>
</comment>
<reference evidence="2" key="1">
    <citation type="submission" date="2021-07" db="EMBL/GenBank/DDBJ databases">
        <title>Genome Resource of American Ginseng Black Spot Pathogen Alternaria panax.</title>
        <authorList>
            <person name="Qiu C."/>
            <person name="Wang W."/>
            <person name="Liu Z."/>
        </authorList>
    </citation>
    <scope>NUCLEOTIDE SEQUENCE</scope>
    <source>
        <strain evidence="2">BNCC115425</strain>
    </source>
</reference>